<sequence length="18" mass="1947">MGQRQAGNFRKVLLGKSG</sequence>
<reference evidence="1" key="2">
    <citation type="journal article" date="2015" name="Fish Shellfish Immunol.">
        <title>Early steps in the European eel (Anguilla anguilla)-Vibrio vulnificus interaction in the gills: Role of the RtxA13 toxin.</title>
        <authorList>
            <person name="Callol A."/>
            <person name="Pajuelo D."/>
            <person name="Ebbesson L."/>
            <person name="Teles M."/>
            <person name="MacKenzie S."/>
            <person name="Amaro C."/>
        </authorList>
    </citation>
    <scope>NUCLEOTIDE SEQUENCE</scope>
</reference>
<accession>A0A0E9VIX3</accession>
<protein>
    <submittedName>
        <fullName evidence="1">Uncharacterized protein</fullName>
    </submittedName>
</protein>
<reference evidence="1" key="1">
    <citation type="submission" date="2014-11" db="EMBL/GenBank/DDBJ databases">
        <authorList>
            <person name="Amaro Gonzalez C."/>
        </authorList>
    </citation>
    <scope>NUCLEOTIDE SEQUENCE</scope>
</reference>
<organism evidence="1">
    <name type="scientific">Anguilla anguilla</name>
    <name type="common">European freshwater eel</name>
    <name type="synonym">Muraena anguilla</name>
    <dbReference type="NCBI Taxonomy" id="7936"/>
    <lineage>
        <taxon>Eukaryota</taxon>
        <taxon>Metazoa</taxon>
        <taxon>Chordata</taxon>
        <taxon>Craniata</taxon>
        <taxon>Vertebrata</taxon>
        <taxon>Euteleostomi</taxon>
        <taxon>Actinopterygii</taxon>
        <taxon>Neopterygii</taxon>
        <taxon>Teleostei</taxon>
        <taxon>Anguilliformes</taxon>
        <taxon>Anguillidae</taxon>
        <taxon>Anguilla</taxon>
    </lineage>
</organism>
<evidence type="ECO:0000313" key="1">
    <source>
        <dbReference type="EMBL" id="JAH78089.1"/>
    </source>
</evidence>
<dbReference type="EMBL" id="GBXM01030488">
    <property type="protein sequence ID" value="JAH78089.1"/>
    <property type="molecule type" value="Transcribed_RNA"/>
</dbReference>
<proteinExistence type="predicted"/>
<name>A0A0E9VIX3_ANGAN</name>
<dbReference type="AlphaFoldDB" id="A0A0E9VIX3"/>